<dbReference type="Pfam" id="PF21834">
    <property type="entry name" value="DUF6894"/>
    <property type="match status" value="1"/>
</dbReference>
<dbReference type="EMBL" id="BPQP01000033">
    <property type="protein sequence ID" value="GJD95209.1"/>
    <property type="molecule type" value="Genomic_DNA"/>
</dbReference>
<evidence type="ECO:0000313" key="3">
    <source>
        <dbReference type="Proteomes" id="UP001055125"/>
    </source>
</evidence>
<proteinExistence type="predicted"/>
<sequence length="85" mass="9239">MPRYFFHTHIGEDVIADLNGAELADADRAWEAAGATIRASLSDPKNQTRLMTASLVVTDEAGEVVFEFPFAEAVMPPGPRDPTVH</sequence>
<evidence type="ECO:0000313" key="2">
    <source>
        <dbReference type="EMBL" id="GJD95209.1"/>
    </source>
</evidence>
<reference evidence="2" key="2">
    <citation type="submission" date="2021-08" db="EMBL/GenBank/DDBJ databases">
        <authorList>
            <person name="Tani A."/>
            <person name="Ola A."/>
            <person name="Ogura Y."/>
            <person name="Katsura K."/>
            <person name="Hayashi T."/>
        </authorList>
    </citation>
    <scope>NUCLEOTIDE SEQUENCE</scope>
    <source>
        <strain evidence="2">DSM 19015</strain>
    </source>
</reference>
<protein>
    <recommendedName>
        <fullName evidence="1">DUF6894 domain-containing protein</fullName>
    </recommendedName>
</protein>
<comment type="caution">
    <text evidence="2">The sequence shown here is derived from an EMBL/GenBank/DDBJ whole genome shotgun (WGS) entry which is preliminary data.</text>
</comment>
<gene>
    <name evidence="2" type="ORF">OCOJLMKI_2419</name>
</gene>
<feature type="domain" description="DUF6894" evidence="1">
    <location>
        <begin position="3"/>
        <end position="71"/>
    </location>
</feature>
<reference evidence="2" key="1">
    <citation type="journal article" date="2021" name="Front. Microbiol.">
        <title>Comprehensive Comparative Genomics and Phenotyping of Methylobacterium Species.</title>
        <authorList>
            <person name="Alessa O."/>
            <person name="Ogura Y."/>
            <person name="Fujitani Y."/>
            <person name="Takami H."/>
            <person name="Hayashi T."/>
            <person name="Sahin N."/>
            <person name="Tani A."/>
        </authorList>
    </citation>
    <scope>NUCLEOTIDE SEQUENCE</scope>
    <source>
        <strain evidence="2">DSM 19015</strain>
    </source>
</reference>
<name>A0ABQ4RYA7_9HYPH</name>
<keyword evidence="3" id="KW-1185">Reference proteome</keyword>
<organism evidence="2 3">
    <name type="scientific">Methylobacterium iners</name>
    <dbReference type="NCBI Taxonomy" id="418707"/>
    <lineage>
        <taxon>Bacteria</taxon>
        <taxon>Pseudomonadati</taxon>
        <taxon>Pseudomonadota</taxon>
        <taxon>Alphaproteobacteria</taxon>
        <taxon>Hyphomicrobiales</taxon>
        <taxon>Methylobacteriaceae</taxon>
        <taxon>Methylobacterium</taxon>
    </lineage>
</organism>
<dbReference type="Proteomes" id="UP001055125">
    <property type="component" value="Unassembled WGS sequence"/>
</dbReference>
<dbReference type="InterPro" id="IPR054189">
    <property type="entry name" value="DUF6894"/>
</dbReference>
<dbReference type="RefSeq" id="WP_238244346.1">
    <property type="nucleotide sequence ID" value="NZ_BPQP01000033.1"/>
</dbReference>
<evidence type="ECO:0000259" key="1">
    <source>
        <dbReference type="Pfam" id="PF21834"/>
    </source>
</evidence>
<accession>A0ABQ4RYA7</accession>